<organism evidence="1 2">
    <name type="scientific">Noviherbaspirillum galbum</name>
    <dbReference type="NCBI Taxonomy" id="2709383"/>
    <lineage>
        <taxon>Bacteria</taxon>
        <taxon>Pseudomonadati</taxon>
        <taxon>Pseudomonadota</taxon>
        <taxon>Betaproteobacteria</taxon>
        <taxon>Burkholderiales</taxon>
        <taxon>Oxalobacteraceae</taxon>
        <taxon>Noviherbaspirillum</taxon>
    </lineage>
</organism>
<dbReference type="Proteomes" id="UP000482155">
    <property type="component" value="Unassembled WGS sequence"/>
</dbReference>
<accession>A0A6B3SJ84</accession>
<gene>
    <name evidence="1" type="ORF">G3574_06810</name>
</gene>
<reference evidence="1 2" key="1">
    <citation type="submission" date="2020-02" db="EMBL/GenBank/DDBJ databases">
        <authorList>
            <person name="Kim M.K."/>
        </authorList>
    </citation>
    <scope>NUCLEOTIDE SEQUENCE [LARGE SCALE GENOMIC DNA]</scope>
    <source>
        <strain evidence="1 2">17J57-3</strain>
    </source>
</reference>
<evidence type="ECO:0000313" key="1">
    <source>
        <dbReference type="EMBL" id="NEX60783.1"/>
    </source>
</evidence>
<dbReference type="AlphaFoldDB" id="A0A6B3SJ84"/>
<dbReference type="EMBL" id="JAAIVB010000014">
    <property type="protein sequence ID" value="NEX60783.1"/>
    <property type="molecule type" value="Genomic_DNA"/>
</dbReference>
<name>A0A6B3SJ84_9BURK</name>
<proteinExistence type="predicted"/>
<keyword evidence="2" id="KW-1185">Reference proteome</keyword>
<dbReference type="RefSeq" id="WP_163961351.1">
    <property type="nucleotide sequence ID" value="NZ_JAAIVB010000014.1"/>
</dbReference>
<sequence>MPLNLEDYIVQAALAQALPIAPDAVPAVVAAAQLLESMAQEVMSFALEPHIEPAQVFVP</sequence>
<dbReference type="InterPro" id="IPR025148">
    <property type="entry name" value="AtzG-like"/>
</dbReference>
<comment type="caution">
    <text evidence="1">The sequence shown here is derived from an EMBL/GenBank/DDBJ whole genome shotgun (WGS) entry which is preliminary data.</text>
</comment>
<protein>
    <submittedName>
        <fullName evidence="1">DUF4089 domain-containing protein</fullName>
    </submittedName>
</protein>
<dbReference type="Pfam" id="PF13318">
    <property type="entry name" value="AtzG-like"/>
    <property type="match status" value="1"/>
</dbReference>
<evidence type="ECO:0000313" key="2">
    <source>
        <dbReference type="Proteomes" id="UP000482155"/>
    </source>
</evidence>